<proteinExistence type="predicted"/>
<gene>
    <name evidence="3" type="ORF">A4H97_33725</name>
</gene>
<accession>A0A1V9EDD6</accession>
<evidence type="ECO:0000256" key="1">
    <source>
        <dbReference type="ARBA" id="ARBA00022729"/>
    </source>
</evidence>
<dbReference type="EMBL" id="LVXG01000039">
    <property type="protein sequence ID" value="OQP44133.1"/>
    <property type="molecule type" value="Genomic_DNA"/>
</dbReference>
<evidence type="ECO:0000256" key="2">
    <source>
        <dbReference type="SAM" id="SignalP"/>
    </source>
</evidence>
<evidence type="ECO:0000313" key="3">
    <source>
        <dbReference type="EMBL" id="OQP44133.1"/>
    </source>
</evidence>
<dbReference type="Gene3D" id="3.30.1450.10">
    <property type="match status" value="1"/>
</dbReference>
<protein>
    <recommendedName>
        <fullName evidence="5">DUF4468 domain-containing protein</fullName>
    </recommendedName>
</protein>
<sequence>MRYTLFVLLLISSTISNGQDLSTDPQTGLVWIHDSVEINSSNLQEVRDYLTKWGHTLLDGENLKAVYNLSNAKQTEMVAINLPVGSVLTREMGGNKFSTNGTLTYSKVKTVALTPVVSSGGVKFSMVYTVRANKLIYEFTGLEYSHDMVHYGKFEDEKPPKDSYNSSLLFKMGKSEWLKVRQEYYANVQVLANNLKEYVNNLIGRKSVQPEQSRISYAFYQAIKADMPLDEIKQLLGDEGKELSSGTVQVNGKSAKQQTIAWYDLDNTKSITVTFLDGKVVSKSQTKL</sequence>
<dbReference type="AlphaFoldDB" id="A0A1V9EDD6"/>
<keyword evidence="1 2" id="KW-0732">Signal</keyword>
<feature type="signal peptide" evidence="2">
    <location>
        <begin position="1"/>
        <end position="18"/>
    </location>
</feature>
<comment type="caution">
    <text evidence="3">The sequence shown here is derived from an EMBL/GenBank/DDBJ whole genome shotgun (WGS) entry which is preliminary data.</text>
</comment>
<organism evidence="3 4">
    <name type="scientific">Niastella yeongjuensis</name>
    <dbReference type="NCBI Taxonomy" id="354355"/>
    <lineage>
        <taxon>Bacteria</taxon>
        <taxon>Pseudomonadati</taxon>
        <taxon>Bacteroidota</taxon>
        <taxon>Chitinophagia</taxon>
        <taxon>Chitinophagales</taxon>
        <taxon>Chitinophagaceae</taxon>
        <taxon>Niastella</taxon>
    </lineage>
</organism>
<dbReference type="InterPro" id="IPR037873">
    <property type="entry name" value="BamE-like"/>
</dbReference>
<keyword evidence="4" id="KW-1185">Reference proteome</keyword>
<evidence type="ECO:0008006" key="5">
    <source>
        <dbReference type="Google" id="ProtNLM"/>
    </source>
</evidence>
<reference evidence="4" key="1">
    <citation type="submission" date="2016-04" db="EMBL/GenBank/DDBJ databases">
        <authorList>
            <person name="Chen L."/>
            <person name="Zhuang W."/>
            <person name="Wang G."/>
        </authorList>
    </citation>
    <scope>NUCLEOTIDE SEQUENCE [LARGE SCALE GENOMIC DNA]</scope>
    <source>
        <strain evidence="4">17621</strain>
    </source>
</reference>
<evidence type="ECO:0000313" key="4">
    <source>
        <dbReference type="Proteomes" id="UP000192610"/>
    </source>
</evidence>
<feature type="chain" id="PRO_5010744351" description="DUF4468 domain-containing protein" evidence="2">
    <location>
        <begin position="19"/>
        <end position="288"/>
    </location>
</feature>
<dbReference type="RefSeq" id="WP_081203047.1">
    <property type="nucleotide sequence ID" value="NZ_FOCZ01000028.1"/>
</dbReference>
<dbReference type="Proteomes" id="UP000192610">
    <property type="component" value="Unassembled WGS sequence"/>
</dbReference>
<name>A0A1V9EDD6_9BACT</name>